<evidence type="ECO:0000313" key="2">
    <source>
        <dbReference type="Proteomes" id="UP001332939"/>
    </source>
</evidence>
<reference evidence="1 2" key="1">
    <citation type="submission" date="2022-05" db="EMBL/GenBank/DDBJ databases">
        <title>Whole genome sequences of Escherichia coli of fish isolates collected from Assam, India.</title>
        <authorList>
            <person name="Sudha S."/>
            <person name="Muneeb K.H."/>
            <person name="Rakshit O."/>
            <person name="Mendem S.K."/>
            <person name="Raisen C."/>
            <person name="Holmes M.A."/>
            <person name="Shome B.R."/>
            <person name="Sivaraman G.K."/>
        </authorList>
    </citation>
    <scope>NUCLEOTIDE SEQUENCE [LARGE SCALE GENOMIC DNA]</scope>
    <source>
        <strain evidence="1 2">278</strain>
    </source>
</reference>
<sequence>MSILDGEYFKISFAREFVEGPSTRRSFAVPMVSFCDIRLTQLEEHTNSYGSYGIGLTKEWADRKKMNPVIYMNKNNPSFDYYNNSLRILRKELKQSKEKLKREPKLSAKMKENYAKLKKHYYEIREPLRYMKNYQGKLERKGKAPISNYIFANEREWRYLPDIIDNGHEFSIVQTTSIKDSKDEYNKKFEGVHLDFNHEDVKYIIVKNEKDIYQITDFLRRKYNDNPNVILHKILSMESVSNDM</sequence>
<name>A0ABU6EBH6_9GAMM</name>
<keyword evidence="2" id="KW-1185">Reference proteome</keyword>
<dbReference type="EMBL" id="JAMZOO010000001">
    <property type="protein sequence ID" value="MEB6856433.1"/>
    <property type="molecule type" value="Genomic_DNA"/>
</dbReference>
<accession>A0ABU6EBH6</accession>
<organism evidence="1 2">
    <name type="scientific">Proteus cibi</name>
    <dbReference type="NCBI Taxonomy" id="2050966"/>
    <lineage>
        <taxon>Bacteria</taxon>
        <taxon>Pseudomonadati</taxon>
        <taxon>Pseudomonadota</taxon>
        <taxon>Gammaproteobacteria</taxon>
        <taxon>Enterobacterales</taxon>
        <taxon>Morganellaceae</taxon>
        <taxon>Proteus</taxon>
    </lineage>
</organism>
<proteinExistence type="predicted"/>
<dbReference type="Pfam" id="PF10899">
    <property type="entry name" value="AbiGi"/>
    <property type="match status" value="1"/>
</dbReference>
<comment type="caution">
    <text evidence="1">The sequence shown here is derived from an EMBL/GenBank/DDBJ whole genome shotgun (WGS) entry which is preliminary data.</text>
</comment>
<evidence type="ECO:0000313" key="1">
    <source>
        <dbReference type="EMBL" id="MEB6856433.1"/>
    </source>
</evidence>
<gene>
    <name evidence="1" type="ORF">NA736_05230</name>
</gene>
<protein>
    <submittedName>
        <fullName evidence="1">Abortive infection system antitoxin AbiGi family protein</fullName>
    </submittedName>
</protein>
<dbReference type="Proteomes" id="UP001332939">
    <property type="component" value="Unassembled WGS sequence"/>
</dbReference>
<dbReference type="InterPro" id="IPR021223">
    <property type="entry name" value="AbiGi"/>
</dbReference>
<dbReference type="RefSeq" id="WP_325932170.1">
    <property type="nucleotide sequence ID" value="NZ_JAMZOO010000001.1"/>
</dbReference>